<evidence type="ECO:0000313" key="3">
    <source>
        <dbReference type="Proteomes" id="UP000509510"/>
    </source>
</evidence>
<dbReference type="OrthoDB" id="5460188at2759"/>
<feature type="region of interest" description="Disordered" evidence="1">
    <location>
        <begin position="132"/>
        <end position="167"/>
    </location>
</feature>
<keyword evidence="3" id="KW-1185">Reference proteome</keyword>
<evidence type="ECO:0000313" key="2">
    <source>
        <dbReference type="EMBL" id="QKX63197.1"/>
    </source>
</evidence>
<feature type="region of interest" description="Disordered" evidence="1">
    <location>
        <begin position="188"/>
        <end position="270"/>
    </location>
</feature>
<name>A0A7H8RAR4_TALRU</name>
<dbReference type="Proteomes" id="UP000509510">
    <property type="component" value="Chromosome VI"/>
</dbReference>
<dbReference type="GeneID" id="55997846"/>
<organism evidence="2 3">
    <name type="scientific">Talaromyces rugulosus</name>
    <name type="common">Penicillium rugulosum</name>
    <dbReference type="NCBI Taxonomy" id="121627"/>
    <lineage>
        <taxon>Eukaryota</taxon>
        <taxon>Fungi</taxon>
        <taxon>Dikarya</taxon>
        <taxon>Ascomycota</taxon>
        <taxon>Pezizomycotina</taxon>
        <taxon>Eurotiomycetes</taxon>
        <taxon>Eurotiomycetidae</taxon>
        <taxon>Eurotiales</taxon>
        <taxon>Trichocomaceae</taxon>
        <taxon>Talaromyces</taxon>
        <taxon>Talaromyces sect. Islandici</taxon>
    </lineage>
</organism>
<feature type="compositionally biased region" description="Basic residues" evidence="1">
    <location>
        <begin position="234"/>
        <end position="244"/>
    </location>
</feature>
<dbReference type="KEGG" id="trg:TRUGW13939_10366"/>
<dbReference type="RefSeq" id="XP_035349371.1">
    <property type="nucleotide sequence ID" value="XM_035493478.1"/>
</dbReference>
<accession>A0A7H8RAR4</accession>
<gene>
    <name evidence="2" type="ORF">TRUGW13939_10366</name>
</gene>
<evidence type="ECO:0000256" key="1">
    <source>
        <dbReference type="SAM" id="MobiDB-lite"/>
    </source>
</evidence>
<reference evidence="3" key="1">
    <citation type="submission" date="2020-06" db="EMBL/GenBank/DDBJ databases">
        <title>A chromosome-scale genome assembly of Talaromyces rugulosus W13939.</title>
        <authorList>
            <person name="Wang B."/>
            <person name="Guo L."/>
            <person name="Ye K."/>
            <person name="Wang L."/>
        </authorList>
    </citation>
    <scope>NUCLEOTIDE SEQUENCE [LARGE SCALE GENOMIC DNA]</scope>
    <source>
        <strain evidence="3">W13939</strain>
    </source>
</reference>
<dbReference type="AlphaFoldDB" id="A0A7H8RAR4"/>
<feature type="compositionally biased region" description="Polar residues" evidence="1">
    <location>
        <begin position="156"/>
        <end position="167"/>
    </location>
</feature>
<sequence length="564" mass="64816">MFREQENTHGYLPEYLVRSIKANPEHEWAVHQYLEASERLIQVAGENADVHFYFFQQYIENPSNIQPTNHLQDTLLAEPHQEQQDILSVDPKMIQKRNIPLDEALPSESIEMSDYLDLDMFKDGFADETPVYPTNTTSGASFRLTEGSESEYPATSLPSSAGLINSPWENTKETTTLADAQQTVEDVANKDDNPPLQAHQNTSQTRDHAKVKENGLTPSGYPAKKIHTAEGLTKPRKRKLSIRSKKAEYRQSAHSMSGQRLLKPKSPGINNTDSVVTTQKHDCPYWMKINSSYAPMWFLFGPGHDKALTEDNFKDIFKLVTDITGHDQARFLEIQSNLWQTNRFWNPDPLCFPVTENLSIVRLCLSFFHYLQNLGEGTMIDAVRGRFARIRLHLSFNRLFNEEYQQRPADHKRSPNKREVASHVINDLVNVEQYQEDSLKEKDRQKFKTHKTHGKKWFLIAHYIGWGALIIWDNDNSKIGKMSYTMLKAFITYIVNARPDIVALCREYEGPVKALLAGKNPTHILRQEDVRETIRRVSQEAPSSSWKKVDVDTEVDESDFIYSG</sequence>
<dbReference type="EMBL" id="CP055903">
    <property type="protein sequence ID" value="QKX63197.1"/>
    <property type="molecule type" value="Genomic_DNA"/>
</dbReference>
<proteinExistence type="predicted"/>
<protein>
    <submittedName>
        <fullName evidence="2">Uncharacterized protein</fullName>
    </submittedName>
</protein>